<keyword evidence="8" id="KW-1185">Reference proteome</keyword>
<dbReference type="PANTHER" id="PTHR45527">
    <property type="entry name" value="NONRIBOSOMAL PEPTIDE SYNTHETASE"/>
    <property type="match status" value="1"/>
</dbReference>
<dbReference type="FunFam" id="1.10.1200.10:FF:000016">
    <property type="entry name" value="Non-ribosomal peptide synthase"/>
    <property type="match status" value="1"/>
</dbReference>
<feature type="domain" description="Carrier" evidence="6">
    <location>
        <begin position="960"/>
        <end position="1035"/>
    </location>
</feature>
<comment type="similarity">
    <text evidence="2">Belongs to the ATP-dependent AMP-binding enzyme family.</text>
</comment>
<comment type="caution">
    <text evidence="7">The sequence shown here is derived from an EMBL/GenBank/DDBJ whole genome shotgun (WGS) entry which is preliminary data.</text>
</comment>
<keyword evidence="4" id="KW-0597">Phosphoprotein</keyword>
<dbReference type="InterPro" id="IPR029058">
    <property type="entry name" value="AB_hydrolase_fold"/>
</dbReference>
<evidence type="ECO:0000256" key="1">
    <source>
        <dbReference type="ARBA" id="ARBA00001957"/>
    </source>
</evidence>
<dbReference type="Gene3D" id="3.30.300.30">
    <property type="match status" value="1"/>
</dbReference>
<dbReference type="InterPro" id="IPR025110">
    <property type="entry name" value="AMP-bd_C"/>
</dbReference>
<organism evidence="7 8">
    <name type="scientific">Kitasatospora acidiphila</name>
    <dbReference type="NCBI Taxonomy" id="2567942"/>
    <lineage>
        <taxon>Bacteria</taxon>
        <taxon>Bacillati</taxon>
        <taxon>Actinomycetota</taxon>
        <taxon>Actinomycetes</taxon>
        <taxon>Kitasatosporales</taxon>
        <taxon>Streptomycetaceae</taxon>
        <taxon>Kitasatospora</taxon>
    </lineage>
</organism>
<dbReference type="FunFam" id="2.30.38.10:FF:000001">
    <property type="entry name" value="Non-ribosomal peptide synthetase PvdI"/>
    <property type="match status" value="1"/>
</dbReference>
<feature type="region of interest" description="Disordered" evidence="5">
    <location>
        <begin position="940"/>
        <end position="961"/>
    </location>
</feature>
<dbReference type="FunFam" id="3.40.50.12780:FF:000012">
    <property type="entry name" value="Non-ribosomal peptide synthetase"/>
    <property type="match status" value="1"/>
</dbReference>
<reference evidence="7 8" key="1">
    <citation type="submission" date="2019-06" db="EMBL/GenBank/DDBJ databases">
        <title>Description of Kitasatospora acidophila sp. nov. isolated from pine grove soil, and reclassification of Streptomyces novaecaesareae to Kitasatospora novaeceasareae comb. nov.</title>
        <authorList>
            <person name="Kim M.J."/>
        </authorList>
    </citation>
    <scope>NUCLEOTIDE SEQUENCE [LARGE SCALE GENOMIC DNA]</scope>
    <source>
        <strain evidence="7 8">MMS16-CNU292</strain>
    </source>
</reference>
<dbReference type="SMART" id="SM00824">
    <property type="entry name" value="PKS_TE"/>
    <property type="match status" value="1"/>
</dbReference>
<dbReference type="GO" id="GO:0008610">
    <property type="term" value="P:lipid biosynthetic process"/>
    <property type="evidence" value="ECO:0007669"/>
    <property type="project" value="UniProtKB-ARBA"/>
</dbReference>
<dbReference type="SUPFAM" id="SSF52777">
    <property type="entry name" value="CoA-dependent acyltransferases"/>
    <property type="match status" value="2"/>
</dbReference>
<dbReference type="RefSeq" id="WP_141633108.1">
    <property type="nucleotide sequence ID" value="NZ_VIGB01000003.1"/>
</dbReference>
<dbReference type="SUPFAM" id="SSF56801">
    <property type="entry name" value="Acetyl-CoA synthetase-like"/>
    <property type="match status" value="1"/>
</dbReference>
<dbReference type="SUPFAM" id="SSF53474">
    <property type="entry name" value="alpha/beta-Hydrolases"/>
    <property type="match status" value="1"/>
</dbReference>
<protein>
    <submittedName>
        <fullName evidence="7">Amino acid adenylation domain-containing protein</fullName>
    </submittedName>
</protein>
<dbReference type="PRINTS" id="PR00154">
    <property type="entry name" value="AMPBINDING"/>
</dbReference>
<dbReference type="Pfam" id="PF00668">
    <property type="entry name" value="Condensation"/>
    <property type="match status" value="1"/>
</dbReference>
<dbReference type="InterPro" id="IPR036736">
    <property type="entry name" value="ACP-like_sf"/>
</dbReference>
<dbReference type="InterPro" id="IPR020802">
    <property type="entry name" value="TesA-like"/>
</dbReference>
<dbReference type="Gene3D" id="2.30.38.10">
    <property type="entry name" value="Luciferase, Domain 3"/>
    <property type="match status" value="1"/>
</dbReference>
<dbReference type="FunFam" id="3.30.300.30:FF:000010">
    <property type="entry name" value="Enterobactin synthetase component F"/>
    <property type="match status" value="1"/>
</dbReference>
<dbReference type="Gene3D" id="3.30.559.30">
    <property type="entry name" value="Nonribosomal peptide synthetase, condensation domain"/>
    <property type="match status" value="1"/>
</dbReference>
<dbReference type="CDD" id="cd05930">
    <property type="entry name" value="A_NRPS"/>
    <property type="match status" value="1"/>
</dbReference>
<dbReference type="PROSITE" id="PS00012">
    <property type="entry name" value="PHOSPHOPANTETHEINE"/>
    <property type="match status" value="1"/>
</dbReference>
<dbReference type="GO" id="GO:0009239">
    <property type="term" value="P:enterobactin biosynthetic process"/>
    <property type="evidence" value="ECO:0007669"/>
    <property type="project" value="TreeGrafter"/>
</dbReference>
<dbReference type="PROSITE" id="PS50075">
    <property type="entry name" value="CARRIER"/>
    <property type="match status" value="1"/>
</dbReference>
<keyword evidence="3" id="KW-0596">Phosphopantetheine</keyword>
<dbReference type="Gene3D" id="3.40.50.1820">
    <property type="entry name" value="alpha/beta hydrolase"/>
    <property type="match status" value="1"/>
</dbReference>
<dbReference type="InterPro" id="IPR009081">
    <property type="entry name" value="PP-bd_ACP"/>
</dbReference>
<dbReference type="NCBIfam" id="TIGR01733">
    <property type="entry name" value="AA-adenyl-dom"/>
    <property type="match status" value="1"/>
</dbReference>
<gene>
    <name evidence="7" type="ORF">E6W39_09205</name>
</gene>
<accession>A0A540W265</accession>
<dbReference type="PROSITE" id="PS00455">
    <property type="entry name" value="AMP_BINDING"/>
    <property type="match status" value="1"/>
</dbReference>
<dbReference type="InterPro" id="IPR020459">
    <property type="entry name" value="AMP-binding"/>
</dbReference>
<dbReference type="InterPro" id="IPR045851">
    <property type="entry name" value="AMP-bd_C_sf"/>
</dbReference>
<dbReference type="Pfam" id="PF00550">
    <property type="entry name" value="PP-binding"/>
    <property type="match status" value="1"/>
</dbReference>
<evidence type="ECO:0000313" key="7">
    <source>
        <dbReference type="EMBL" id="TQF02414.1"/>
    </source>
</evidence>
<dbReference type="Gene3D" id="3.30.559.10">
    <property type="entry name" value="Chloramphenicol acetyltransferase-like domain"/>
    <property type="match status" value="1"/>
</dbReference>
<dbReference type="SUPFAM" id="SSF47336">
    <property type="entry name" value="ACP-like"/>
    <property type="match status" value="1"/>
</dbReference>
<dbReference type="GO" id="GO:0031177">
    <property type="term" value="F:phosphopantetheine binding"/>
    <property type="evidence" value="ECO:0007669"/>
    <property type="project" value="InterPro"/>
</dbReference>
<evidence type="ECO:0000256" key="3">
    <source>
        <dbReference type="ARBA" id="ARBA00022450"/>
    </source>
</evidence>
<dbReference type="Pfam" id="PF13193">
    <property type="entry name" value="AMP-binding_C"/>
    <property type="match status" value="1"/>
</dbReference>
<dbReference type="AlphaFoldDB" id="A0A540W265"/>
<dbReference type="PANTHER" id="PTHR45527:SF1">
    <property type="entry name" value="FATTY ACID SYNTHASE"/>
    <property type="match status" value="1"/>
</dbReference>
<dbReference type="InterPro" id="IPR010071">
    <property type="entry name" value="AA_adenyl_dom"/>
</dbReference>
<dbReference type="EMBL" id="VIGB01000003">
    <property type="protein sequence ID" value="TQF02414.1"/>
    <property type="molecule type" value="Genomic_DNA"/>
</dbReference>
<dbReference type="Gene3D" id="3.40.50.980">
    <property type="match status" value="2"/>
</dbReference>
<dbReference type="CDD" id="cd19531">
    <property type="entry name" value="LCL_NRPS-like"/>
    <property type="match status" value="1"/>
</dbReference>
<dbReference type="GO" id="GO:0005829">
    <property type="term" value="C:cytosol"/>
    <property type="evidence" value="ECO:0007669"/>
    <property type="project" value="TreeGrafter"/>
</dbReference>
<dbReference type="InterPro" id="IPR001242">
    <property type="entry name" value="Condensation_dom"/>
</dbReference>
<proteinExistence type="inferred from homology"/>
<evidence type="ECO:0000256" key="4">
    <source>
        <dbReference type="ARBA" id="ARBA00022553"/>
    </source>
</evidence>
<dbReference type="InterPro" id="IPR006162">
    <property type="entry name" value="Ppantetheine_attach_site"/>
</dbReference>
<dbReference type="Pfam" id="PF00975">
    <property type="entry name" value="Thioesterase"/>
    <property type="match status" value="1"/>
</dbReference>
<evidence type="ECO:0000256" key="5">
    <source>
        <dbReference type="SAM" id="MobiDB-lite"/>
    </source>
</evidence>
<dbReference type="FunFam" id="3.40.50.980:FF:000001">
    <property type="entry name" value="Non-ribosomal peptide synthetase"/>
    <property type="match status" value="1"/>
</dbReference>
<dbReference type="OrthoDB" id="2472181at2"/>
<sequence>MRNEDRQLPLLPAQEGVLFVERMHGGPGTHNLALALGLDGPLDRAALDATLRALTDRHPALRTAFVEQDGALRQQIADQVELTLRTADFSQESETDQLLAEHFTAAQQEPFPLDQAPLLRPTLLRLAEQRHVLLLVMHHSVSDGVSADVLAGEFELLYAACATGQPDPLPQLSLAYPDFVRGHAGSPNRLARSLDYWRSELAGAPATLDLPRARTAGPTERRAATLRQDIPRPVAARLRELARQNRCSLFSVLATGAFAVLMRHTGERDLVLGVPMSSRLQPGSEGLVGLTVNTMPLRVRADADQEPTFTQLLHQVQAKTLQGLRHQHLSFSQLVHAVNPPRSSGRQPVFQLGLNHAVGPAAPVRRAGLLVERLPIPNATAAFELMLTFMEDDQDAWVYCEYDVDRLDQDTVTELARHLVRLLEGAAADPESPLSALELMGETERERVLRSWNDTAAPRITAAVSELFAEQVRRHPDRIATVWREEELSYRELDERASRLARVLRQHGVGDGDFVGIALPRSNAIPVALLAVHKAGAAYVSLDPSYPRDRLAYMMADAEPTLVITDSATDFEVPAELDLPLLRLDDPAVIAESAELPAASYAVPVDAEQLAYIIYTSGSTGRPKGVMVSHANLANLAAWAAETFGDGLRRVLAATSINFDVSVFEIFGPLLSGGSIEIVRDLLELGERGSWDGTLVSGVPSVLARLIEDGGLRVRADYLVLAGEALSPHVARRLRAALPGIRLVNAYGPTETTVYASASATADPDEGAPPIGRPLRNTQLYVLDERKRPVPAGVAGELFIAGDGLARGYLNQPELTAARFVPNPFGPADALMYRTGDLVRWRPDGQLDFLGRSDDQVKLRGFRIELGEVESVLAGLPDVAQAAVLVHEDERGERRLVGYVTAAGGGEPDLARITTAASRLLPGYMMPTLVPLPELPLTPSGKLDRSRLPQPDFAATEGRAPQTPEEQALAELFGQALGLPQVAATDSFFDLGGHSLMAIRLVSRIREELGAALTVRDLFEAPTVEHLAGRLTKSAAGDDFSVLLSLRPGGDQAPLFCVHPGFGLSWAYAALLRRLGPDQPVYGLQARGVGGAEQLPASLDELVTDYLAQIRAVRPHGPYRLLGWSFGGVVAHALATRLQDAGEQVDLVALLDTVMVTAEDQDDDELVPEDDEQLQREIASVLAVVPDGDQLIAVVQNLIRLRYQFEPGHCRGDLVFFTAAEEPDRDSSVIADRWRPHVSGRLTEHIVSCAHLDMMSAPYADQIGDLLAKTLRENAQAR</sequence>
<evidence type="ECO:0000259" key="6">
    <source>
        <dbReference type="PROSITE" id="PS50075"/>
    </source>
</evidence>
<dbReference type="GO" id="GO:0043041">
    <property type="term" value="P:amino acid activation for nonribosomal peptide biosynthetic process"/>
    <property type="evidence" value="ECO:0007669"/>
    <property type="project" value="TreeGrafter"/>
</dbReference>
<dbReference type="GO" id="GO:0047527">
    <property type="term" value="F:2,3-dihydroxybenzoate-serine ligase activity"/>
    <property type="evidence" value="ECO:0007669"/>
    <property type="project" value="TreeGrafter"/>
</dbReference>
<dbReference type="GO" id="GO:0009366">
    <property type="term" value="C:enterobactin synthetase complex"/>
    <property type="evidence" value="ECO:0007669"/>
    <property type="project" value="TreeGrafter"/>
</dbReference>
<dbReference type="InterPro" id="IPR020845">
    <property type="entry name" value="AMP-binding_CS"/>
</dbReference>
<dbReference type="Pfam" id="PF00501">
    <property type="entry name" value="AMP-binding"/>
    <property type="match status" value="1"/>
</dbReference>
<dbReference type="InterPro" id="IPR020806">
    <property type="entry name" value="PKS_PP-bd"/>
</dbReference>
<comment type="cofactor">
    <cofactor evidence="1">
        <name>pantetheine 4'-phosphate</name>
        <dbReference type="ChEBI" id="CHEBI:47942"/>
    </cofactor>
</comment>
<evidence type="ECO:0000256" key="2">
    <source>
        <dbReference type="ARBA" id="ARBA00006432"/>
    </source>
</evidence>
<dbReference type="InterPro" id="IPR000873">
    <property type="entry name" value="AMP-dep_synth/lig_dom"/>
</dbReference>
<dbReference type="InterPro" id="IPR023213">
    <property type="entry name" value="CAT-like_dom_sf"/>
</dbReference>
<dbReference type="GO" id="GO:0072330">
    <property type="term" value="P:monocarboxylic acid biosynthetic process"/>
    <property type="evidence" value="ECO:0007669"/>
    <property type="project" value="UniProtKB-ARBA"/>
</dbReference>
<dbReference type="Proteomes" id="UP000319103">
    <property type="component" value="Unassembled WGS sequence"/>
</dbReference>
<evidence type="ECO:0000313" key="8">
    <source>
        <dbReference type="Proteomes" id="UP000319103"/>
    </source>
</evidence>
<name>A0A540W265_9ACTN</name>
<dbReference type="InterPro" id="IPR001031">
    <property type="entry name" value="Thioesterase"/>
</dbReference>
<dbReference type="SMART" id="SM00823">
    <property type="entry name" value="PKS_PP"/>
    <property type="match status" value="1"/>
</dbReference>